<gene>
    <name evidence="1" type="ORF">GAYE_SCF22MG4134</name>
</gene>
<protein>
    <submittedName>
        <fullName evidence="1">Uncharacterized protein</fullName>
    </submittedName>
</protein>
<organism evidence="1 2">
    <name type="scientific">Galdieria yellowstonensis</name>
    <dbReference type="NCBI Taxonomy" id="3028027"/>
    <lineage>
        <taxon>Eukaryota</taxon>
        <taxon>Rhodophyta</taxon>
        <taxon>Bangiophyceae</taxon>
        <taxon>Galdieriales</taxon>
        <taxon>Galdieriaceae</taxon>
        <taxon>Galdieria</taxon>
    </lineage>
</organism>
<dbReference type="EMBL" id="JANCYU010000038">
    <property type="protein sequence ID" value="KAK4526220.1"/>
    <property type="molecule type" value="Genomic_DNA"/>
</dbReference>
<sequence length="142" mass="17301">MVYRRCYSQILCDALSRSSHQRSLSIECSTDIPRFLFSPSFEMIKRLCFRWLESNHRFYRFIGTVYLQDATAIPVPELEKDEEFGQFKNQILFSKDRDEKARERLKMRQEVLQELEEQTMIRRKKPKNSSYDPMKEFIWRDI</sequence>
<reference evidence="1 2" key="1">
    <citation type="submission" date="2022-07" db="EMBL/GenBank/DDBJ databases">
        <title>Genome-wide signatures of adaptation to extreme environments.</title>
        <authorList>
            <person name="Cho C.H."/>
            <person name="Yoon H.S."/>
        </authorList>
    </citation>
    <scope>NUCLEOTIDE SEQUENCE [LARGE SCALE GENOMIC DNA]</scope>
    <source>
        <strain evidence="1 2">108.79 E11</strain>
    </source>
</reference>
<comment type="caution">
    <text evidence="1">The sequence shown here is derived from an EMBL/GenBank/DDBJ whole genome shotgun (WGS) entry which is preliminary data.</text>
</comment>
<dbReference type="AlphaFoldDB" id="A0AAV9IFT6"/>
<keyword evidence="2" id="KW-1185">Reference proteome</keyword>
<proteinExistence type="predicted"/>
<evidence type="ECO:0000313" key="2">
    <source>
        <dbReference type="Proteomes" id="UP001300502"/>
    </source>
</evidence>
<evidence type="ECO:0000313" key="1">
    <source>
        <dbReference type="EMBL" id="KAK4526220.1"/>
    </source>
</evidence>
<name>A0AAV9IFT6_9RHOD</name>
<dbReference type="Proteomes" id="UP001300502">
    <property type="component" value="Unassembled WGS sequence"/>
</dbReference>
<accession>A0AAV9IFT6</accession>